<keyword evidence="4" id="KW-1185">Reference proteome</keyword>
<proteinExistence type="predicted"/>
<organism evidence="3 4">
    <name type="scientific">Phytohabitans suffuscus</name>
    <dbReference type="NCBI Taxonomy" id="624315"/>
    <lineage>
        <taxon>Bacteria</taxon>
        <taxon>Bacillati</taxon>
        <taxon>Actinomycetota</taxon>
        <taxon>Actinomycetes</taxon>
        <taxon>Micromonosporales</taxon>
        <taxon>Micromonosporaceae</taxon>
    </lineage>
</organism>
<dbReference type="Proteomes" id="UP000503011">
    <property type="component" value="Chromosome"/>
</dbReference>
<protein>
    <submittedName>
        <fullName evidence="3">Uncharacterized protein</fullName>
    </submittedName>
</protein>
<keyword evidence="2" id="KW-1133">Transmembrane helix</keyword>
<feature type="transmembrane region" description="Helical" evidence="2">
    <location>
        <begin position="39"/>
        <end position="61"/>
    </location>
</feature>
<gene>
    <name evidence="3" type="ORF">Psuf_048180</name>
</gene>
<name>A0A6F8YMY7_9ACTN</name>
<reference evidence="3 4" key="2">
    <citation type="submission" date="2020-03" db="EMBL/GenBank/DDBJ databases">
        <authorList>
            <person name="Ichikawa N."/>
            <person name="Kimura A."/>
            <person name="Kitahashi Y."/>
            <person name="Uohara A."/>
        </authorList>
    </citation>
    <scope>NUCLEOTIDE SEQUENCE [LARGE SCALE GENOMIC DNA]</scope>
    <source>
        <strain evidence="3 4">NBRC 105367</strain>
    </source>
</reference>
<evidence type="ECO:0000256" key="2">
    <source>
        <dbReference type="SAM" id="Phobius"/>
    </source>
</evidence>
<dbReference type="KEGG" id="psuu:Psuf_048180"/>
<accession>A0A6F8YMY7</accession>
<feature type="region of interest" description="Disordered" evidence="1">
    <location>
        <begin position="78"/>
        <end position="100"/>
    </location>
</feature>
<keyword evidence="2" id="KW-0472">Membrane</keyword>
<reference evidence="3 4" key="1">
    <citation type="submission" date="2020-03" db="EMBL/GenBank/DDBJ databases">
        <title>Whole genome shotgun sequence of Phytohabitans suffuscus NBRC 105367.</title>
        <authorList>
            <person name="Komaki H."/>
            <person name="Tamura T."/>
        </authorList>
    </citation>
    <scope>NUCLEOTIDE SEQUENCE [LARGE SCALE GENOMIC DNA]</scope>
    <source>
        <strain evidence="3 4">NBRC 105367</strain>
    </source>
</reference>
<dbReference type="AlphaFoldDB" id="A0A6F8YMY7"/>
<evidence type="ECO:0000256" key="1">
    <source>
        <dbReference type="SAM" id="MobiDB-lite"/>
    </source>
</evidence>
<sequence length="100" mass="9397">MRAPVVLPPADGTRAPVLGSAETVAGSTEGTGSMRIKTIVGLSFAGAVAAVAVAGGVAYAADDAGSAGTTVKIVEDGSGAGGSAVDCPEKNGGAPAQENL</sequence>
<keyword evidence="2" id="KW-0812">Transmembrane</keyword>
<evidence type="ECO:0000313" key="3">
    <source>
        <dbReference type="EMBL" id="BCB87505.1"/>
    </source>
</evidence>
<evidence type="ECO:0000313" key="4">
    <source>
        <dbReference type="Proteomes" id="UP000503011"/>
    </source>
</evidence>
<dbReference type="EMBL" id="AP022871">
    <property type="protein sequence ID" value="BCB87505.1"/>
    <property type="molecule type" value="Genomic_DNA"/>
</dbReference>